<dbReference type="AlphaFoldDB" id="I3XWT7"/>
<keyword evidence="3" id="KW-1185">Reference proteome</keyword>
<dbReference type="KEGG" id="sba:Sulba_1115"/>
<dbReference type="EMBL" id="CP003333">
    <property type="protein sequence ID" value="AFL68411.1"/>
    <property type="molecule type" value="Genomic_DNA"/>
</dbReference>
<feature type="compositionally biased region" description="Basic and acidic residues" evidence="1">
    <location>
        <begin position="26"/>
        <end position="46"/>
    </location>
</feature>
<evidence type="ECO:0000256" key="1">
    <source>
        <dbReference type="SAM" id="MobiDB-lite"/>
    </source>
</evidence>
<dbReference type="Gene3D" id="3.30.160.170">
    <property type="entry name" value="FlaG-like"/>
    <property type="match status" value="1"/>
</dbReference>
<sequence length="118" mass="13009">MDVFSATSKQVGTTVAPKVSETASVREVDKVDEVSKTAPEEEKESKNTLTKTVSDLNQQMDRLETNIAFGFNDELSMLYVSVMEKSTGKTIRKIPTEEAMALSAKMKEIVGIIFDKKG</sequence>
<keyword evidence="2" id="KW-0966">Cell projection</keyword>
<name>I3XWT7_SULBS</name>
<organism evidence="2 3">
    <name type="scientific">Sulfurospirillum barnesii (strain ATCC 700032 / DSM 10660 / SES-3)</name>
    <dbReference type="NCBI Taxonomy" id="760154"/>
    <lineage>
        <taxon>Bacteria</taxon>
        <taxon>Pseudomonadati</taxon>
        <taxon>Campylobacterota</taxon>
        <taxon>Epsilonproteobacteria</taxon>
        <taxon>Campylobacterales</taxon>
        <taxon>Sulfurospirillaceae</taxon>
        <taxon>Sulfurospirillum</taxon>
    </lineage>
</organism>
<dbReference type="InterPro" id="IPR035924">
    <property type="entry name" value="FlaG-like_sf"/>
</dbReference>
<reference evidence="2 3" key="1">
    <citation type="submission" date="2012-06" db="EMBL/GenBank/DDBJ databases">
        <title>Complete sequence of Sulfurospirillum barnesii SES-3.</title>
        <authorList>
            <consortium name="US DOE Joint Genome Institute"/>
            <person name="Lucas S."/>
            <person name="Han J."/>
            <person name="Lapidus A."/>
            <person name="Cheng J.-F."/>
            <person name="Goodwin L."/>
            <person name="Pitluck S."/>
            <person name="Peters L."/>
            <person name="Ovchinnikova G."/>
            <person name="Lu M."/>
            <person name="Detter J.C."/>
            <person name="Han C."/>
            <person name="Tapia R."/>
            <person name="Land M."/>
            <person name="Hauser L."/>
            <person name="Kyrpides N."/>
            <person name="Ivanova N."/>
            <person name="Pagani I."/>
            <person name="Stolz J."/>
            <person name="Arkin A."/>
            <person name="Dehal P."/>
            <person name="Oremland R."/>
            <person name="Saltikov C."/>
            <person name="Basu P."/>
            <person name="Hollibaugh J."/>
            <person name="Newman D."/>
            <person name="Stolyar S."/>
            <person name="Hazen T."/>
            <person name="Woyke T."/>
        </authorList>
    </citation>
    <scope>NUCLEOTIDE SEQUENCE [LARGE SCALE GENOMIC DNA]</scope>
    <source>
        <strain evidence="3">ATCC 700032 / DSM 10660 / SES-3</strain>
    </source>
</reference>
<dbReference type="STRING" id="760154.Sulba_1115"/>
<keyword evidence="2" id="KW-0282">Flagellum</keyword>
<dbReference type="PATRIC" id="fig|760154.4.peg.1117"/>
<feature type="region of interest" description="Disordered" evidence="1">
    <location>
        <begin position="26"/>
        <end position="51"/>
    </location>
</feature>
<dbReference type="Proteomes" id="UP000006176">
    <property type="component" value="Chromosome"/>
</dbReference>
<gene>
    <name evidence="2" type="ordered locus">Sulba_1115</name>
</gene>
<evidence type="ECO:0000313" key="3">
    <source>
        <dbReference type="Proteomes" id="UP000006176"/>
    </source>
</evidence>
<dbReference type="PANTHER" id="PTHR37166">
    <property type="entry name" value="PROTEIN FLAG"/>
    <property type="match status" value="1"/>
</dbReference>
<dbReference type="OrthoDB" id="5373092at2"/>
<dbReference type="RefSeq" id="WP_014769290.1">
    <property type="nucleotide sequence ID" value="NC_018002.1"/>
</dbReference>
<dbReference type="Pfam" id="PF03646">
    <property type="entry name" value="FlaG"/>
    <property type="match status" value="1"/>
</dbReference>
<protein>
    <submittedName>
        <fullName evidence="2">Flagellar protein FlaG</fullName>
    </submittedName>
</protein>
<keyword evidence="2" id="KW-0969">Cilium</keyword>
<dbReference type="InterPro" id="IPR005186">
    <property type="entry name" value="FlaG"/>
</dbReference>
<proteinExistence type="predicted"/>
<dbReference type="eggNOG" id="COG1334">
    <property type="taxonomic scope" value="Bacteria"/>
</dbReference>
<dbReference type="SUPFAM" id="SSF160214">
    <property type="entry name" value="FlaG-like"/>
    <property type="match status" value="1"/>
</dbReference>
<dbReference type="PANTHER" id="PTHR37166:SF1">
    <property type="entry name" value="PROTEIN FLAG"/>
    <property type="match status" value="1"/>
</dbReference>
<accession>I3XWT7</accession>
<dbReference type="HOGENOM" id="CLU_120910_6_1_7"/>
<evidence type="ECO:0000313" key="2">
    <source>
        <dbReference type="EMBL" id="AFL68411.1"/>
    </source>
</evidence>